<name>A0AAV7DWW3_ARIFI</name>
<gene>
    <name evidence="4" type="ORF">H6P81_016922</name>
</gene>
<evidence type="ECO:0000256" key="2">
    <source>
        <dbReference type="ARBA" id="ARBA00022837"/>
    </source>
</evidence>
<dbReference type="PROSITE" id="PS50004">
    <property type="entry name" value="C2"/>
    <property type="match status" value="1"/>
</dbReference>
<dbReference type="Gene3D" id="2.60.40.150">
    <property type="entry name" value="C2 domain"/>
    <property type="match status" value="1"/>
</dbReference>
<dbReference type="GO" id="GO:0046872">
    <property type="term" value="F:metal ion binding"/>
    <property type="evidence" value="ECO:0007669"/>
    <property type="project" value="UniProtKB-KW"/>
</dbReference>
<accession>A0AAV7DWW3</accession>
<dbReference type="AlphaFoldDB" id="A0AAV7DWW3"/>
<dbReference type="Pfam" id="PF00168">
    <property type="entry name" value="C2"/>
    <property type="match status" value="1"/>
</dbReference>
<keyword evidence="5" id="KW-1185">Reference proteome</keyword>
<dbReference type="Proteomes" id="UP000825729">
    <property type="component" value="Unassembled WGS sequence"/>
</dbReference>
<organism evidence="4 5">
    <name type="scientific">Aristolochia fimbriata</name>
    <name type="common">White veined hardy Dutchman's pipe vine</name>
    <dbReference type="NCBI Taxonomy" id="158543"/>
    <lineage>
        <taxon>Eukaryota</taxon>
        <taxon>Viridiplantae</taxon>
        <taxon>Streptophyta</taxon>
        <taxon>Embryophyta</taxon>
        <taxon>Tracheophyta</taxon>
        <taxon>Spermatophyta</taxon>
        <taxon>Magnoliopsida</taxon>
        <taxon>Magnoliidae</taxon>
        <taxon>Piperales</taxon>
        <taxon>Aristolochiaceae</taxon>
        <taxon>Aristolochia</taxon>
    </lineage>
</organism>
<keyword evidence="2" id="KW-0106">Calcium</keyword>
<dbReference type="PANTHER" id="PTHR46502:SF2">
    <property type="entry name" value="16 KDA PHLOEM PROTEIN 2"/>
    <property type="match status" value="1"/>
</dbReference>
<feature type="domain" description="C2" evidence="3">
    <location>
        <begin position="1"/>
        <end position="103"/>
    </location>
</feature>
<keyword evidence="1" id="KW-0479">Metal-binding</keyword>
<dbReference type="EMBL" id="JAINDJ010000007">
    <property type="protein sequence ID" value="KAG9441068.1"/>
    <property type="molecule type" value="Genomic_DNA"/>
</dbReference>
<dbReference type="SUPFAM" id="SSF49562">
    <property type="entry name" value="C2 domain (Calcium/lipid-binding domain, CaLB)"/>
    <property type="match status" value="1"/>
</dbReference>
<reference evidence="4 5" key="1">
    <citation type="submission" date="2021-07" db="EMBL/GenBank/DDBJ databases">
        <title>The Aristolochia fimbriata genome: insights into angiosperm evolution, floral development and chemical biosynthesis.</title>
        <authorList>
            <person name="Jiao Y."/>
        </authorList>
    </citation>
    <scope>NUCLEOTIDE SEQUENCE [LARGE SCALE GENOMIC DNA]</scope>
    <source>
        <strain evidence="4">IBCAS-2021</strain>
        <tissue evidence="4">Leaf</tissue>
    </source>
</reference>
<dbReference type="SMART" id="SM00239">
    <property type="entry name" value="C2"/>
    <property type="match status" value="1"/>
</dbReference>
<evidence type="ECO:0000313" key="5">
    <source>
        <dbReference type="Proteomes" id="UP000825729"/>
    </source>
</evidence>
<sequence length="209" mass="23151">MPEGTLEVLVVGAKGLENTDFLCNMDPYLILTVTSQEQKSSIASGKGSDPEWNETFMFTVSGEATELKIKIMDSDTGTEDDYVGDATIPLGPLFLEGNISPAIYNVVKEEQYRGEIKIGLKFIPEERHDRSFNPAEIENFGDDCPANSGKPSQATGPVILRLSHVVNALMHCNSNRIQMITNTGPATGFHFLEWPQSYPTKRRKNREVP</sequence>
<dbReference type="InterPro" id="IPR035892">
    <property type="entry name" value="C2_domain_sf"/>
</dbReference>
<evidence type="ECO:0000313" key="4">
    <source>
        <dbReference type="EMBL" id="KAG9441068.1"/>
    </source>
</evidence>
<dbReference type="PANTHER" id="PTHR46502">
    <property type="entry name" value="C2 DOMAIN-CONTAINING"/>
    <property type="match status" value="1"/>
</dbReference>
<proteinExistence type="predicted"/>
<evidence type="ECO:0000259" key="3">
    <source>
        <dbReference type="PROSITE" id="PS50004"/>
    </source>
</evidence>
<evidence type="ECO:0000256" key="1">
    <source>
        <dbReference type="ARBA" id="ARBA00022723"/>
    </source>
</evidence>
<protein>
    <recommendedName>
        <fullName evidence="3">C2 domain-containing protein</fullName>
    </recommendedName>
</protein>
<dbReference type="InterPro" id="IPR000008">
    <property type="entry name" value="C2_dom"/>
</dbReference>
<comment type="caution">
    <text evidence="4">The sequence shown here is derived from an EMBL/GenBank/DDBJ whole genome shotgun (WGS) entry which is preliminary data.</text>
</comment>